<evidence type="ECO:0000256" key="7">
    <source>
        <dbReference type="SAM" id="SignalP"/>
    </source>
</evidence>
<dbReference type="RefSeq" id="WP_200966162.1">
    <property type="nucleotide sequence ID" value="NZ_BMAQ01000008.1"/>
</dbReference>
<reference evidence="8" key="1">
    <citation type="submission" date="2020-08" db="EMBL/GenBank/DDBJ databases">
        <authorList>
            <person name="Uke A."/>
            <person name="Chhe C."/>
            <person name="Baramee S."/>
            <person name="Kosugi A."/>
        </authorList>
    </citation>
    <scope>NUCLEOTIDE SEQUENCE</scope>
    <source>
        <strain evidence="8">DA-C8</strain>
    </source>
</reference>
<dbReference type="Pfam" id="PF01547">
    <property type="entry name" value="SBP_bac_1"/>
    <property type="match status" value="1"/>
</dbReference>
<evidence type="ECO:0000256" key="5">
    <source>
        <dbReference type="ARBA" id="ARBA00023288"/>
    </source>
</evidence>
<evidence type="ECO:0000256" key="3">
    <source>
        <dbReference type="ARBA" id="ARBA00023136"/>
    </source>
</evidence>
<keyword evidence="9" id="KW-1185">Reference proteome</keyword>
<dbReference type="PANTHER" id="PTHR43649:SF33">
    <property type="entry name" value="POLYGALACTURONAN_RHAMNOGALACTURONAN-BINDING PROTEIN YTCQ"/>
    <property type="match status" value="1"/>
</dbReference>
<dbReference type="SUPFAM" id="SSF53850">
    <property type="entry name" value="Periplasmic binding protein-like II"/>
    <property type="match status" value="1"/>
</dbReference>
<name>A0A916QF27_9BACL</name>
<accession>A0A916QF27</accession>
<proteinExistence type="predicted"/>
<feature type="compositionally biased region" description="Polar residues" evidence="6">
    <location>
        <begin position="40"/>
        <end position="54"/>
    </location>
</feature>
<dbReference type="InterPro" id="IPR006059">
    <property type="entry name" value="SBP"/>
</dbReference>
<organism evidence="8 9">
    <name type="scientific">Insulibacter thermoxylanivorax</name>
    <dbReference type="NCBI Taxonomy" id="2749268"/>
    <lineage>
        <taxon>Bacteria</taxon>
        <taxon>Bacillati</taxon>
        <taxon>Bacillota</taxon>
        <taxon>Bacilli</taxon>
        <taxon>Bacillales</taxon>
        <taxon>Paenibacillaceae</taxon>
        <taxon>Insulibacter</taxon>
    </lineage>
</organism>
<gene>
    <name evidence="8" type="primary">lipO</name>
    <name evidence="8" type="ORF">PRECH8_11890</name>
</gene>
<protein>
    <submittedName>
        <fullName evidence="8">Lipoprotein LipO</fullName>
    </submittedName>
</protein>
<keyword evidence="1" id="KW-1003">Cell membrane</keyword>
<evidence type="ECO:0000313" key="9">
    <source>
        <dbReference type="Proteomes" id="UP000654993"/>
    </source>
</evidence>
<dbReference type="PANTHER" id="PTHR43649">
    <property type="entry name" value="ARABINOSE-BINDING PROTEIN-RELATED"/>
    <property type="match status" value="1"/>
</dbReference>
<dbReference type="Proteomes" id="UP000654993">
    <property type="component" value="Unassembled WGS sequence"/>
</dbReference>
<evidence type="ECO:0000313" key="8">
    <source>
        <dbReference type="EMBL" id="GFR37893.1"/>
    </source>
</evidence>
<keyword evidence="2 7" id="KW-0732">Signal</keyword>
<feature type="signal peptide" evidence="7">
    <location>
        <begin position="1"/>
        <end position="23"/>
    </location>
</feature>
<feature type="region of interest" description="Disordered" evidence="6">
    <location>
        <begin position="28"/>
        <end position="62"/>
    </location>
</feature>
<feature type="chain" id="PRO_5039277831" evidence="7">
    <location>
        <begin position="24"/>
        <end position="523"/>
    </location>
</feature>
<dbReference type="EMBL" id="BMAQ01000008">
    <property type="protein sequence ID" value="GFR37893.1"/>
    <property type="molecule type" value="Genomic_DNA"/>
</dbReference>
<dbReference type="CDD" id="cd13580">
    <property type="entry name" value="PBP2_AlgQ_like_1"/>
    <property type="match status" value="1"/>
</dbReference>
<reference evidence="8" key="2">
    <citation type="journal article" date="2021" name="Data Brief">
        <title>Draft genome sequence data of the facultative, thermophilic, xylanolytic bacterium Paenibacillus sp. strain DA-C8.</title>
        <authorList>
            <person name="Chhe C."/>
            <person name="Uke A."/>
            <person name="Baramee S."/>
            <person name="Ungkulpasvich U."/>
            <person name="Tachaapaikoon C."/>
            <person name="Pason P."/>
            <person name="Waeonukul R."/>
            <person name="Ratanakhanokchai K."/>
            <person name="Kosugi A."/>
        </authorList>
    </citation>
    <scope>NUCLEOTIDE SEQUENCE</scope>
    <source>
        <strain evidence="8">DA-C8</strain>
    </source>
</reference>
<evidence type="ECO:0000256" key="4">
    <source>
        <dbReference type="ARBA" id="ARBA00023139"/>
    </source>
</evidence>
<dbReference type="InterPro" id="IPR050490">
    <property type="entry name" value="Bact_solute-bd_prot1"/>
</dbReference>
<feature type="region of interest" description="Disordered" evidence="6">
    <location>
        <begin position="319"/>
        <end position="339"/>
    </location>
</feature>
<evidence type="ECO:0000256" key="2">
    <source>
        <dbReference type="ARBA" id="ARBA00022729"/>
    </source>
</evidence>
<evidence type="ECO:0000256" key="6">
    <source>
        <dbReference type="SAM" id="MobiDB-lite"/>
    </source>
</evidence>
<dbReference type="PROSITE" id="PS51257">
    <property type="entry name" value="PROKAR_LIPOPROTEIN"/>
    <property type="match status" value="1"/>
</dbReference>
<keyword evidence="4" id="KW-0564">Palmitate</keyword>
<comment type="caution">
    <text evidence="8">The sequence shown here is derived from an EMBL/GenBank/DDBJ whole genome shotgun (WGS) entry which is preliminary data.</text>
</comment>
<dbReference type="AlphaFoldDB" id="A0A916QF27"/>
<evidence type="ECO:0000256" key="1">
    <source>
        <dbReference type="ARBA" id="ARBA00022475"/>
    </source>
</evidence>
<sequence>MKGKHWSRPLAALLIAVIMVITAACSGGSGNGSSSSNNNQPTADTGGTNANNQAKPEPKEEPLKLSIMVPAFSTELPDKSSPVWQQLEEYTNTELEILWTPNSSYPDKMNITLASGDLPTIMNVSKDPSVISAARNGAFWEVGPHLKDYPNLSQAHEVVLNNTSIDGKIYGVYRARTLGRMGVTYNMVWLENLGLEPAKTIDEFYNILYQFTYGDPDRNGKDDTYGMTITKYTGPWDIMQVWFGAPNKWGEDENGKLIPDFMTPEYREALKFFRKIYEEGLVNEDFAVMDPAVWNDPFINGKSGVFVDVADNARRLNNSMQDKEPRDKPYTGVFQAPVGPKGHRDLPTSGWSGMFVISKSKVKTEEELHRVLEFLDKLNDVEMKLLLGYGIEGRHYDMVNGYVVPRELDASLKKEIEGFNQLLMFLGEPEPGYEETEINKMINKVWEANEKIVVGNPAEPLVSEVYGRVGQQLDNIIGDARIQYIVGQIDDGGFDAAIDLWMRSGGEEYIKEINELYEAAKNG</sequence>
<keyword evidence="5 8" id="KW-0449">Lipoprotein</keyword>
<dbReference type="Gene3D" id="3.40.190.10">
    <property type="entry name" value="Periplasmic binding protein-like II"/>
    <property type="match status" value="2"/>
</dbReference>
<keyword evidence="3" id="KW-0472">Membrane</keyword>